<keyword evidence="5" id="KW-0234">DNA repair</keyword>
<name>A0A158HFY6_CABSO</name>
<dbReference type="InterPro" id="IPR004603">
    <property type="entry name" value="DNA_mismatch_endonuc_vsr"/>
</dbReference>
<dbReference type="CDD" id="cd00221">
    <property type="entry name" value="Vsr"/>
    <property type="match status" value="1"/>
</dbReference>
<keyword evidence="3" id="KW-0227">DNA damage</keyword>
<dbReference type="GO" id="GO:0006298">
    <property type="term" value="P:mismatch repair"/>
    <property type="evidence" value="ECO:0007669"/>
    <property type="project" value="InterPro"/>
</dbReference>
<dbReference type="Pfam" id="PF03852">
    <property type="entry name" value="Vsr"/>
    <property type="match status" value="1"/>
</dbReference>
<dbReference type="NCBIfam" id="TIGR00632">
    <property type="entry name" value="vsr"/>
    <property type="match status" value="1"/>
</dbReference>
<sequence>MAVLEYPALRCIRRREEYPELPADCRQLLQTCLEGRDAGRQTVSAQPASCCHDGRMRIPTSPQRSRMMSSIRGKNTQPELALRKALFSAGFRYRLHERRLPGSPDLVFPKYKAALFVHGCFWHRHEGCRYTTMPQTNVDFWTLKFEKNVDRDARNIAALRDAGWRVAVVWECALKHSPDEACEKAANWLRGRGQLLTIG</sequence>
<feature type="region of interest" description="Disordered" evidence="7">
    <location>
        <begin position="54"/>
        <end position="73"/>
    </location>
</feature>
<keyword evidence="1" id="KW-0540">Nuclease</keyword>
<dbReference type="AlphaFoldDB" id="A0A158HFY6"/>
<evidence type="ECO:0000256" key="1">
    <source>
        <dbReference type="ARBA" id="ARBA00022722"/>
    </source>
</evidence>
<dbReference type="SUPFAM" id="SSF52980">
    <property type="entry name" value="Restriction endonuclease-like"/>
    <property type="match status" value="1"/>
</dbReference>
<gene>
    <name evidence="8" type="ORF">AWB64_04579</name>
</gene>
<dbReference type="InterPro" id="IPR011335">
    <property type="entry name" value="Restrct_endonuc-II-like"/>
</dbReference>
<comment type="similarity">
    <text evidence="6">Belongs to the Vsr family.</text>
</comment>
<evidence type="ECO:0000256" key="3">
    <source>
        <dbReference type="ARBA" id="ARBA00022763"/>
    </source>
</evidence>
<organism evidence="8 9">
    <name type="scientific">Caballeronia sordidicola</name>
    <name type="common">Burkholderia sordidicola</name>
    <dbReference type="NCBI Taxonomy" id="196367"/>
    <lineage>
        <taxon>Bacteria</taxon>
        <taxon>Pseudomonadati</taxon>
        <taxon>Pseudomonadota</taxon>
        <taxon>Betaproteobacteria</taxon>
        <taxon>Burkholderiales</taxon>
        <taxon>Burkholderiaceae</taxon>
        <taxon>Caballeronia</taxon>
    </lineage>
</organism>
<keyword evidence="4" id="KW-0378">Hydrolase</keyword>
<feature type="compositionally biased region" description="Polar residues" evidence="7">
    <location>
        <begin position="60"/>
        <end position="73"/>
    </location>
</feature>
<evidence type="ECO:0000256" key="7">
    <source>
        <dbReference type="SAM" id="MobiDB-lite"/>
    </source>
</evidence>
<proteinExistence type="inferred from homology"/>
<reference evidence="8 9" key="1">
    <citation type="submission" date="2016-01" db="EMBL/GenBank/DDBJ databases">
        <authorList>
            <person name="Oliw E.H."/>
        </authorList>
    </citation>
    <scope>NUCLEOTIDE SEQUENCE [LARGE SCALE GENOMIC DNA]</scope>
    <source>
        <strain evidence="8">LMG 22029</strain>
    </source>
</reference>
<evidence type="ECO:0000313" key="9">
    <source>
        <dbReference type="Proteomes" id="UP000054893"/>
    </source>
</evidence>
<keyword evidence="2 8" id="KW-0255">Endonuclease</keyword>
<dbReference type="Gene3D" id="3.40.960.10">
    <property type="entry name" value="VSR Endonuclease"/>
    <property type="match status" value="1"/>
</dbReference>
<evidence type="ECO:0000256" key="5">
    <source>
        <dbReference type="ARBA" id="ARBA00023204"/>
    </source>
</evidence>
<dbReference type="GO" id="GO:0004519">
    <property type="term" value="F:endonuclease activity"/>
    <property type="evidence" value="ECO:0007669"/>
    <property type="project" value="UniProtKB-KW"/>
</dbReference>
<evidence type="ECO:0000256" key="6">
    <source>
        <dbReference type="ARBA" id="ARBA00029466"/>
    </source>
</evidence>
<evidence type="ECO:0000256" key="2">
    <source>
        <dbReference type="ARBA" id="ARBA00022759"/>
    </source>
</evidence>
<protein>
    <submittedName>
        <fullName evidence="8">DNA mismatch endonuclease Vsr</fullName>
    </submittedName>
</protein>
<evidence type="ECO:0000313" key="8">
    <source>
        <dbReference type="EMBL" id="SAL43037.1"/>
    </source>
</evidence>
<evidence type="ECO:0000256" key="4">
    <source>
        <dbReference type="ARBA" id="ARBA00022801"/>
    </source>
</evidence>
<dbReference type="EMBL" id="FCOC02000016">
    <property type="protein sequence ID" value="SAL43037.1"/>
    <property type="molecule type" value="Genomic_DNA"/>
</dbReference>
<accession>A0A158HFY6</accession>
<dbReference type="GO" id="GO:0016787">
    <property type="term" value="F:hydrolase activity"/>
    <property type="evidence" value="ECO:0007669"/>
    <property type="project" value="UniProtKB-KW"/>
</dbReference>
<dbReference type="Proteomes" id="UP000054893">
    <property type="component" value="Unassembled WGS sequence"/>
</dbReference>